<comment type="caution">
    <text evidence="1">The sequence shown here is derived from an EMBL/GenBank/DDBJ whole genome shotgun (WGS) entry which is preliminary data.</text>
</comment>
<evidence type="ECO:0000313" key="2">
    <source>
        <dbReference type="Proteomes" id="UP000320176"/>
    </source>
</evidence>
<keyword evidence="2" id="KW-1185">Reference proteome</keyword>
<organism evidence="1 2">
    <name type="scientific">Stieleria varia</name>
    <dbReference type="NCBI Taxonomy" id="2528005"/>
    <lineage>
        <taxon>Bacteria</taxon>
        <taxon>Pseudomonadati</taxon>
        <taxon>Planctomycetota</taxon>
        <taxon>Planctomycetia</taxon>
        <taxon>Pirellulales</taxon>
        <taxon>Pirellulaceae</taxon>
        <taxon>Stieleria</taxon>
    </lineage>
</organism>
<sequence length="47" mass="5178">MTQPISTQEPVLELQAQCNFRADRTTDRLGSAFTCASGRQKFAVAMT</sequence>
<evidence type="ECO:0000313" key="1">
    <source>
        <dbReference type="EMBL" id="TWU08387.1"/>
    </source>
</evidence>
<name>A0A5C6B9J0_9BACT</name>
<gene>
    <name evidence="1" type="ORF">Pla52n_09690</name>
</gene>
<dbReference type="EMBL" id="SJPN01000001">
    <property type="protein sequence ID" value="TWU08387.1"/>
    <property type="molecule type" value="Genomic_DNA"/>
</dbReference>
<dbReference type="Proteomes" id="UP000320176">
    <property type="component" value="Unassembled WGS sequence"/>
</dbReference>
<proteinExistence type="predicted"/>
<reference evidence="1 2" key="1">
    <citation type="submission" date="2019-02" db="EMBL/GenBank/DDBJ databases">
        <title>Deep-cultivation of Planctomycetes and their phenomic and genomic characterization uncovers novel biology.</title>
        <authorList>
            <person name="Wiegand S."/>
            <person name="Jogler M."/>
            <person name="Boedeker C."/>
            <person name="Pinto D."/>
            <person name="Vollmers J."/>
            <person name="Rivas-Marin E."/>
            <person name="Kohn T."/>
            <person name="Peeters S.H."/>
            <person name="Heuer A."/>
            <person name="Rast P."/>
            <person name="Oberbeckmann S."/>
            <person name="Bunk B."/>
            <person name="Jeske O."/>
            <person name="Meyerdierks A."/>
            <person name="Storesund J.E."/>
            <person name="Kallscheuer N."/>
            <person name="Luecker S."/>
            <person name="Lage O.M."/>
            <person name="Pohl T."/>
            <person name="Merkel B.J."/>
            <person name="Hornburger P."/>
            <person name="Mueller R.-W."/>
            <person name="Bruemmer F."/>
            <person name="Labrenz M."/>
            <person name="Spormann A.M."/>
            <person name="Op Den Camp H."/>
            <person name="Overmann J."/>
            <person name="Amann R."/>
            <person name="Jetten M.S.M."/>
            <person name="Mascher T."/>
            <person name="Medema M.H."/>
            <person name="Devos D.P."/>
            <person name="Kaster A.-K."/>
            <person name="Ovreas L."/>
            <person name="Rohde M."/>
            <person name="Galperin M.Y."/>
            <person name="Jogler C."/>
        </authorList>
    </citation>
    <scope>NUCLEOTIDE SEQUENCE [LARGE SCALE GENOMIC DNA]</scope>
    <source>
        <strain evidence="1 2">Pla52n</strain>
    </source>
</reference>
<accession>A0A5C6B9J0</accession>
<dbReference type="AlphaFoldDB" id="A0A5C6B9J0"/>
<protein>
    <submittedName>
        <fullName evidence="1">Uncharacterized protein</fullName>
    </submittedName>
</protein>